<keyword evidence="1" id="KW-0732">Signal</keyword>
<evidence type="ECO:0000256" key="1">
    <source>
        <dbReference type="SAM" id="SignalP"/>
    </source>
</evidence>
<evidence type="ECO:0000313" key="3">
    <source>
        <dbReference type="Proteomes" id="UP000507470"/>
    </source>
</evidence>
<dbReference type="EMBL" id="CACVKT020000517">
    <property type="protein sequence ID" value="CAC5359647.1"/>
    <property type="molecule type" value="Genomic_DNA"/>
</dbReference>
<feature type="chain" id="PRO_5026938579" evidence="1">
    <location>
        <begin position="18"/>
        <end position="284"/>
    </location>
</feature>
<evidence type="ECO:0000313" key="2">
    <source>
        <dbReference type="EMBL" id="CAC5359647.1"/>
    </source>
</evidence>
<proteinExistence type="predicted"/>
<sequence length="284" mass="26307">MSMLTLLLVSLVGSVVAYDKLGPLLGGLGSSGVVTSSGGALIGGGRLIGGGDGIVSDSRLLINIGGIGLVGGGQPWCSCSLKCAQGQIKLNKNCNLAPLLPVSLVGSVSAYGKVGPLLGGLGSSGVVTGGALIGGGGVIGGAGGIVSGSGLLINNGGLGGLGGVIGGLNTGLVGGGRPWCTCSLKCGLGQIKLNKNCNLAPLLPGSLNTCCSLLPYGVSLGGAGIIGGGGIIGGVSGILGGGSGLLGPIGGIGGPIGGVVTGPVSVIGGSSKVVSGPIGKGGYY</sequence>
<keyword evidence="3" id="KW-1185">Reference proteome</keyword>
<feature type="signal peptide" evidence="1">
    <location>
        <begin position="1"/>
        <end position="17"/>
    </location>
</feature>
<protein>
    <submittedName>
        <fullName evidence="2">Uncharacterized protein</fullName>
    </submittedName>
</protein>
<accession>A0A6J8A216</accession>
<gene>
    <name evidence="2" type="ORF">MCOR_2414</name>
</gene>
<reference evidence="2 3" key="1">
    <citation type="submission" date="2020-06" db="EMBL/GenBank/DDBJ databases">
        <authorList>
            <person name="Li R."/>
            <person name="Bekaert M."/>
        </authorList>
    </citation>
    <scope>NUCLEOTIDE SEQUENCE [LARGE SCALE GENOMIC DNA]</scope>
    <source>
        <strain evidence="3">wild</strain>
    </source>
</reference>
<dbReference type="AlphaFoldDB" id="A0A6J8A216"/>
<dbReference type="Proteomes" id="UP000507470">
    <property type="component" value="Unassembled WGS sequence"/>
</dbReference>
<organism evidence="2 3">
    <name type="scientific">Mytilus coruscus</name>
    <name type="common">Sea mussel</name>
    <dbReference type="NCBI Taxonomy" id="42192"/>
    <lineage>
        <taxon>Eukaryota</taxon>
        <taxon>Metazoa</taxon>
        <taxon>Spiralia</taxon>
        <taxon>Lophotrochozoa</taxon>
        <taxon>Mollusca</taxon>
        <taxon>Bivalvia</taxon>
        <taxon>Autobranchia</taxon>
        <taxon>Pteriomorphia</taxon>
        <taxon>Mytilida</taxon>
        <taxon>Mytiloidea</taxon>
        <taxon>Mytilidae</taxon>
        <taxon>Mytilinae</taxon>
        <taxon>Mytilus</taxon>
    </lineage>
</organism>
<name>A0A6J8A216_MYTCO</name>